<keyword evidence="1" id="KW-0812">Transmembrane</keyword>
<feature type="transmembrane region" description="Helical" evidence="1">
    <location>
        <begin position="77"/>
        <end position="101"/>
    </location>
</feature>
<dbReference type="Proteomes" id="UP000644610">
    <property type="component" value="Unassembled WGS sequence"/>
</dbReference>
<gene>
    <name evidence="2" type="ORF">Psi02_12490</name>
</gene>
<sequence length="134" mass="13594">MVTSTVPGLGAASVSSARVVRVITRVGRSAKAPVVDAADAAAVDPVDLAGAEGTVDEIAGTPPGSVWDACAPTYAPATAMVAISSFAMFTVPLATIGITLLRGLIGLPFLPPPHSGRTVDRRLTAACRGDRTRR</sequence>
<evidence type="ECO:0000313" key="2">
    <source>
        <dbReference type="EMBL" id="GII44825.1"/>
    </source>
</evidence>
<name>A0A8J3XL28_9ACTN</name>
<evidence type="ECO:0000256" key="1">
    <source>
        <dbReference type="SAM" id="Phobius"/>
    </source>
</evidence>
<keyword evidence="1" id="KW-0472">Membrane</keyword>
<dbReference type="AlphaFoldDB" id="A0A8J3XL28"/>
<protein>
    <submittedName>
        <fullName evidence="2">Uncharacterized protein</fullName>
    </submittedName>
</protein>
<organism evidence="2 3">
    <name type="scientific">Planotetraspora silvatica</name>
    <dbReference type="NCBI Taxonomy" id="234614"/>
    <lineage>
        <taxon>Bacteria</taxon>
        <taxon>Bacillati</taxon>
        <taxon>Actinomycetota</taxon>
        <taxon>Actinomycetes</taxon>
        <taxon>Streptosporangiales</taxon>
        <taxon>Streptosporangiaceae</taxon>
        <taxon>Planotetraspora</taxon>
    </lineage>
</organism>
<evidence type="ECO:0000313" key="3">
    <source>
        <dbReference type="Proteomes" id="UP000644610"/>
    </source>
</evidence>
<accession>A0A8J3XL28</accession>
<dbReference type="EMBL" id="BOOQ01000006">
    <property type="protein sequence ID" value="GII44825.1"/>
    <property type="molecule type" value="Genomic_DNA"/>
</dbReference>
<keyword evidence="1" id="KW-1133">Transmembrane helix</keyword>
<proteinExistence type="predicted"/>
<keyword evidence="3" id="KW-1185">Reference proteome</keyword>
<reference evidence="2" key="1">
    <citation type="submission" date="2021-01" db="EMBL/GenBank/DDBJ databases">
        <title>Whole genome shotgun sequence of Planotetraspora silvatica NBRC 100141.</title>
        <authorList>
            <person name="Komaki H."/>
            <person name="Tamura T."/>
        </authorList>
    </citation>
    <scope>NUCLEOTIDE SEQUENCE</scope>
    <source>
        <strain evidence="2">NBRC 100141</strain>
    </source>
</reference>
<comment type="caution">
    <text evidence="2">The sequence shown here is derived from an EMBL/GenBank/DDBJ whole genome shotgun (WGS) entry which is preliminary data.</text>
</comment>